<organism evidence="2 3">
    <name type="scientific">Panagrellus redivivus</name>
    <name type="common">Microworm</name>
    <dbReference type="NCBI Taxonomy" id="6233"/>
    <lineage>
        <taxon>Eukaryota</taxon>
        <taxon>Metazoa</taxon>
        <taxon>Ecdysozoa</taxon>
        <taxon>Nematoda</taxon>
        <taxon>Chromadorea</taxon>
        <taxon>Rhabditida</taxon>
        <taxon>Tylenchina</taxon>
        <taxon>Panagrolaimomorpha</taxon>
        <taxon>Panagrolaimoidea</taxon>
        <taxon>Panagrolaimidae</taxon>
        <taxon>Panagrellus</taxon>
    </lineage>
</organism>
<dbReference type="WBParaSite" id="Pan_g23187.t1">
    <property type="protein sequence ID" value="Pan_g23187.t1"/>
    <property type="gene ID" value="Pan_g23187"/>
</dbReference>
<keyword evidence="2" id="KW-1185">Reference proteome</keyword>
<dbReference type="AlphaFoldDB" id="A0A7E4VNT2"/>
<feature type="transmembrane region" description="Helical" evidence="1">
    <location>
        <begin position="228"/>
        <end position="248"/>
    </location>
</feature>
<protein>
    <submittedName>
        <fullName evidence="3">Transmembrane protein 231</fullName>
    </submittedName>
</protein>
<feature type="transmembrane region" description="Helical" evidence="1">
    <location>
        <begin position="73"/>
        <end position="92"/>
    </location>
</feature>
<accession>A0A7E4VNT2</accession>
<evidence type="ECO:0000313" key="2">
    <source>
        <dbReference type="Proteomes" id="UP000492821"/>
    </source>
</evidence>
<keyword evidence="1" id="KW-0472">Membrane</keyword>
<feature type="transmembrane region" description="Helical" evidence="1">
    <location>
        <begin position="200"/>
        <end position="222"/>
    </location>
</feature>
<proteinExistence type="predicted"/>
<evidence type="ECO:0000313" key="3">
    <source>
        <dbReference type="WBParaSite" id="Pan_g23187.t1"/>
    </source>
</evidence>
<keyword evidence="1" id="KW-1133">Transmembrane helix</keyword>
<reference evidence="2" key="1">
    <citation type="journal article" date="2013" name="Genetics">
        <title>The draft genome and transcriptome of Panagrellus redivivus are shaped by the harsh demands of a free-living lifestyle.</title>
        <authorList>
            <person name="Srinivasan J."/>
            <person name="Dillman A.R."/>
            <person name="Macchietto M.G."/>
            <person name="Heikkinen L."/>
            <person name="Lakso M."/>
            <person name="Fracchia K.M."/>
            <person name="Antoshechkin I."/>
            <person name="Mortazavi A."/>
            <person name="Wong G."/>
            <person name="Sternberg P.W."/>
        </authorList>
    </citation>
    <scope>NUCLEOTIDE SEQUENCE [LARGE SCALE GENOMIC DNA]</scope>
    <source>
        <strain evidence="2">MT8872</strain>
    </source>
</reference>
<sequence length="302" mass="34332">MENESLFDAFCDYTSISGIRFLHSRNQKWFRILSAITLLAILSGFLAHASAFVFRWTGSLSSTYIHTLLMDKVTYPLITLSPAVVMVSCTTFNGRDCRNYTRYNEENHTTEIVMRDVQTDLDVTAVQRAFWITFNRIDPNDVVELSIRLTNNTNASHIALYSSYRVIISPMEIRETTSSRVIYDVSLVPRNPVADYSVQIALGFGVVTTTSSSSYKLVNFAIDLGSTLSLYFGMTALTLFELVVFFFYGRSHEIIRLQPAPPLAIVYDIPAHFQIRRRDAARRLMLDRVRQQKLAAVLPPIV</sequence>
<reference evidence="3" key="2">
    <citation type="submission" date="2020-10" db="UniProtKB">
        <authorList>
            <consortium name="WormBaseParasite"/>
        </authorList>
    </citation>
    <scope>IDENTIFICATION</scope>
</reference>
<feature type="transmembrane region" description="Helical" evidence="1">
    <location>
        <begin position="29"/>
        <end position="53"/>
    </location>
</feature>
<name>A0A7E4VNT2_PANRE</name>
<keyword evidence="1" id="KW-0812">Transmembrane</keyword>
<dbReference type="Gene3D" id="1.10.287.770">
    <property type="entry name" value="YojJ-like"/>
    <property type="match status" value="1"/>
</dbReference>
<evidence type="ECO:0000256" key="1">
    <source>
        <dbReference type="SAM" id="Phobius"/>
    </source>
</evidence>
<dbReference type="Proteomes" id="UP000492821">
    <property type="component" value="Unassembled WGS sequence"/>
</dbReference>